<reference evidence="2" key="1">
    <citation type="journal article" date="2023" name="Mol. Phylogenet. Evol.">
        <title>Genome-scale phylogeny and comparative genomics of the fungal order Sordariales.</title>
        <authorList>
            <person name="Hensen N."/>
            <person name="Bonometti L."/>
            <person name="Westerberg I."/>
            <person name="Brannstrom I.O."/>
            <person name="Guillou S."/>
            <person name="Cros-Aarteil S."/>
            <person name="Calhoun S."/>
            <person name="Haridas S."/>
            <person name="Kuo A."/>
            <person name="Mondo S."/>
            <person name="Pangilinan J."/>
            <person name="Riley R."/>
            <person name="LaButti K."/>
            <person name="Andreopoulos B."/>
            <person name="Lipzen A."/>
            <person name="Chen C."/>
            <person name="Yan M."/>
            <person name="Daum C."/>
            <person name="Ng V."/>
            <person name="Clum A."/>
            <person name="Steindorff A."/>
            <person name="Ohm R.A."/>
            <person name="Martin F."/>
            <person name="Silar P."/>
            <person name="Natvig D.O."/>
            <person name="Lalanne C."/>
            <person name="Gautier V."/>
            <person name="Ament-Velasquez S.L."/>
            <person name="Kruys A."/>
            <person name="Hutchinson M.I."/>
            <person name="Powell A.J."/>
            <person name="Barry K."/>
            <person name="Miller A.N."/>
            <person name="Grigoriev I.V."/>
            <person name="Debuchy R."/>
            <person name="Gladieux P."/>
            <person name="Hiltunen Thoren M."/>
            <person name="Johannesson H."/>
        </authorList>
    </citation>
    <scope>NUCLEOTIDE SEQUENCE</scope>
    <source>
        <strain evidence="2">SMH4131-1</strain>
    </source>
</reference>
<evidence type="ECO:0000256" key="1">
    <source>
        <dbReference type="SAM" id="MobiDB-lite"/>
    </source>
</evidence>
<feature type="compositionally biased region" description="Acidic residues" evidence="1">
    <location>
        <begin position="31"/>
        <end position="46"/>
    </location>
</feature>
<name>A0AAE0MCB0_9PEZI</name>
<dbReference type="AlphaFoldDB" id="A0AAE0MCB0"/>
<accession>A0AAE0MCB0</accession>
<reference evidence="2" key="2">
    <citation type="submission" date="2023-06" db="EMBL/GenBank/DDBJ databases">
        <authorList>
            <consortium name="Lawrence Berkeley National Laboratory"/>
            <person name="Haridas S."/>
            <person name="Hensen N."/>
            <person name="Bonometti L."/>
            <person name="Westerberg I."/>
            <person name="Brannstrom I.O."/>
            <person name="Guillou S."/>
            <person name="Cros-Aarteil S."/>
            <person name="Calhoun S."/>
            <person name="Kuo A."/>
            <person name="Mondo S."/>
            <person name="Pangilinan J."/>
            <person name="Riley R."/>
            <person name="Labutti K."/>
            <person name="Andreopoulos B."/>
            <person name="Lipzen A."/>
            <person name="Chen C."/>
            <person name="Yanf M."/>
            <person name="Daum C."/>
            <person name="Ng V."/>
            <person name="Clum A."/>
            <person name="Steindorff A."/>
            <person name="Ohm R."/>
            <person name="Martin F."/>
            <person name="Silar P."/>
            <person name="Natvig D."/>
            <person name="Lalanne C."/>
            <person name="Gautier V."/>
            <person name="Ament-Velasquez S.L."/>
            <person name="Kruys A."/>
            <person name="Hutchinson M.I."/>
            <person name="Powell A.J."/>
            <person name="Barry K."/>
            <person name="Miller A.N."/>
            <person name="Grigoriev I.V."/>
            <person name="Debuchy R."/>
            <person name="Gladieux P."/>
            <person name="Thoren M.H."/>
            <person name="Johannesson H."/>
        </authorList>
    </citation>
    <scope>NUCLEOTIDE SEQUENCE</scope>
    <source>
        <strain evidence="2">SMH4131-1</strain>
    </source>
</reference>
<evidence type="ECO:0000313" key="2">
    <source>
        <dbReference type="EMBL" id="KAK3327301.1"/>
    </source>
</evidence>
<dbReference type="EMBL" id="JAUEPO010000003">
    <property type="protein sequence ID" value="KAK3327301.1"/>
    <property type="molecule type" value="Genomic_DNA"/>
</dbReference>
<organism evidence="2 3">
    <name type="scientific">Cercophora scortea</name>
    <dbReference type="NCBI Taxonomy" id="314031"/>
    <lineage>
        <taxon>Eukaryota</taxon>
        <taxon>Fungi</taxon>
        <taxon>Dikarya</taxon>
        <taxon>Ascomycota</taxon>
        <taxon>Pezizomycotina</taxon>
        <taxon>Sordariomycetes</taxon>
        <taxon>Sordariomycetidae</taxon>
        <taxon>Sordariales</taxon>
        <taxon>Lasiosphaeriaceae</taxon>
        <taxon>Cercophora</taxon>
    </lineage>
</organism>
<sequence>MAKNNSFLSSDDELLEAPTIEPTAYEFQSDVSDDDDDNDDANNEGNDDQHAPPEPVSEADPIVLENSPERAPSSVSAAPKAAPAKPALEDLEDEISTATVTRDSSVSGTNRFSNGASKGVKVVGIEVPIPWLPRAQRSKFVYIEMDDEDYYMTRRRNYEQINKSILPCLAQDLRSIPWSSLLDPLGRR</sequence>
<dbReference type="Proteomes" id="UP001286456">
    <property type="component" value="Unassembled WGS sequence"/>
</dbReference>
<feature type="compositionally biased region" description="Low complexity" evidence="1">
    <location>
        <begin position="71"/>
        <end position="86"/>
    </location>
</feature>
<evidence type="ECO:0000313" key="3">
    <source>
        <dbReference type="Proteomes" id="UP001286456"/>
    </source>
</evidence>
<gene>
    <name evidence="2" type="ORF">B0T19DRAFT_158894</name>
</gene>
<comment type="caution">
    <text evidence="2">The sequence shown here is derived from an EMBL/GenBank/DDBJ whole genome shotgun (WGS) entry which is preliminary data.</text>
</comment>
<protein>
    <submittedName>
        <fullName evidence="2">Uncharacterized protein</fullName>
    </submittedName>
</protein>
<keyword evidence="3" id="KW-1185">Reference proteome</keyword>
<feature type="region of interest" description="Disordered" evidence="1">
    <location>
        <begin position="1"/>
        <end position="92"/>
    </location>
</feature>
<proteinExistence type="predicted"/>